<organism evidence="13 14">
    <name type="scientific">Alteromonas genovensis</name>
    <dbReference type="NCBI Taxonomy" id="471225"/>
    <lineage>
        <taxon>Bacteria</taxon>
        <taxon>Pseudomonadati</taxon>
        <taxon>Pseudomonadota</taxon>
        <taxon>Gammaproteobacteria</taxon>
        <taxon>Alteromonadales</taxon>
        <taxon>Alteromonadaceae</taxon>
        <taxon>Alteromonas/Salinimonas group</taxon>
        <taxon>Alteromonas</taxon>
    </lineage>
</organism>
<gene>
    <name evidence="13" type="primary">thiE</name>
    <name evidence="13" type="ORF">GTQ48_16590</name>
</gene>
<protein>
    <recommendedName>
        <fullName evidence="9">Thiamine-phosphate synthase</fullName>
        <ecNumber evidence="9">2.5.1.3</ecNumber>
    </recommendedName>
    <alternativeName>
        <fullName evidence="9">Thiamine-phosphate pyrophosphorylase</fullName>
    </alternativeName>
</protein>
<dbReference type="SUPFAM" id="SSF51391">
    <property type="entry name" value="Thiamin phosphate synthase"/>
    <property type="match status" value="1"/>
</dbReference>
<keyword evidence="2 9" id="KW-0808">Transferase</keyword>
<evidence type="ECO:0000256" key="4">
    <source>
        <dbReference type="ARBA" id="ARBA00022842"/>
    </source>
</evidence>
<comment type="similarity">
    <text evidence="9">Belongs to the thiamine-phosphate synthase family.</text>
</comment>
<dbReference type="GO" id="GO:0004789">
    <property type="term" value="F:thiamine-phosphate diphosphorylase activity"/>
    <property type="evidence" value="ECO:0007669"/>
    <property type="project" value="UniProtKB-EC"/>
</dbReference>
<evidence type="ECO:0000256" key="9">
    <source>
        <dbReference type="RuleBase" id="RU003826"/>
    </source>
</evidence>
<evidence type="ECO:0000256" key="7">
    <source>
        <dbReference type="ARBA" id="ARBA00047851"/>
    </source>
</evidence>
<comment type="catalytic activity">
    <reaction evidence="8 9">
        <text>2-[(2R,5Z)-2-carboxy-4-methylthiazol-5(2H)-ylidene]ethyl phosphate + 4-amino-2-methyl-5-(diphosphooxymethyl)pyrimidine + 2 H(+) = thiamine phosphate + CO2 + diphosphate</text>
        <dbReference type="Rhea" id="RHEA:47844"/>
        <dbReference type="ChEBI" id="CHEBI:15378"/>
        <dbReference type="ChEBI" id="CHEBI:16526"/>
        <dbReference type="ChEBI" id="CHEBI:33019"/>
        <dbReference type="ChEBI" id="CHEBI:37575"/>
        <dbReference type="ChEBI" id="CHEBI:57841"/>
        <dbReference type="ChEBI" id="CHEBI:62899"/>
        <dbReference type="EC" id="2.5.1.3"/>
    </reaction>
</comment>
<dbReference type="EMBL" id="JAAAWO010000016">
    <property type="protein sequence ID" value="NDW17135.1"/>
    <property type="molecule type" value="Genomic_DNA"/>
</dbReference>
<feature type="domain" description="Pyridoxamine kinase/Phosphomethylpyrimidine kinase" evidence="12">
    <location>
        <begin position="19"/>
        <end position="267"/>
    </location>
</feature>
<dbReference type="Pfam" id="PF02581">
    <property type="entry name" value="TMP-TENI"/>
    <property type="match status" value="1"/>
</dbReference>
<evidence type="ECO:0000256" key="1">
    <source>
        <dbReference type="ARBA" id="ARBA00005165"/>
    </source>
</evidence>
<evidence type="ECO:0000256" key="8">
    <source>
        <dbReference type="ARBA" id="ARBA00047883"/>
    </source>
</evidence>
<dbReference type="InterPro" id="IPR001969">
    <property type="entry name" value="Aspartic_peptidase_AS"/>
</dbReference>
<dbReference type="PANTHER" id="PTHR20858:SF17">
    <property type="entry name" value="HYDROXYMETHYLPYRIMIDINE_PHOSPHOMETHYLPYRIMIDINE KINASE THI20-RELATED"/>
    <property type="match status" value="1"/>
</dbReference>
<name>A0A6N9TLW8_9ALTE</name>
<dbReference type="FunFam" id="3.20.20.70:FF:000064">
    <property type="entry name" value="Thiamine-phosphate synthase"/>
    <property type="match status" value="1"/>
</dbReference>
<sequence>MSEPEKACSPIVWCVGGSDSSGGAGITRDLATLADLGVHGCAIVTLVSAQSHYAMTSSKAMQLSLINEQWQVLAAEALPLCIKIGAIANDAQAKVLSTRIEMLSVPRPLIVWDPVLFSSSKGALSNLSKDVIKQLLRVVDLVTPNTHELASLAGIFIDSEIDNAFETKSEIKSEVKNNRDVRHAAKTLINSGAKSVLVKGGHARWQHNATDTYFTDSEEIAFSQPRVHHSELRGTGCMQASAIAAFVAKGYSIIDALTLANAYVKNVRDVSSSSYSQSSLTGSRQSVPQVPRLAGFPTNRDAFPTVAFIKSGAFNSVDGCKTESDVFDKHHNERREKPFLPLSHTKRGIYPVVDSADWIEKLLPTGVETIQLRIKEDISPWDKARISKEIQRAVALTKSTSCQLFINDHWQLAIEHGAYGVHLGQEDLFTADIDAIRKAGLRLGVSTHGYAEIQRVKSLAPSYIALGHIFATKTKDMPSQPQGIDRLKHYVDLCGGIPTVAIGGINKNRCKAVADTGATHIAVVTAITEAPCPHAAYHTLQKEAGFVE</sequence>
<accession>A0A6N9TLW8</accession>
<dbReference type="InterPro" id="IPR036206">
    <property type="entry name" value="ThiamineP_synth_sf"/>
</dbReference>
<comment type="pathway">
    <text evidence="1 10">Cofactor biosynthesis; thiamine diphosphate biosynthesis; thiamine phosphate from 4-amino-2-methyl-5-diphosphomethylpyrimidine and 4-methyl-5-(2-phosphoethyl)-thiazole: step 1/1.</text>
</comment>
<dbReference type="InterPro" id="IPR013749">
    <property type="entry name" value="PM/HMP-P_kinase-1"/>
</dbReference>
<dbReference type="RefSeq" id="WP_163107659.1">
    <property type="nucleotide sequence ID" value="NZ_JAAAWO010000016.1"/>
</dbReference>
<dbReference type="GO" id="GO:0009228">
    <property type="term" value="P:thiamine biosynthetic process"/>
    <property type="evidence" value="ECO:0007669"/>
    <property type="project" value="UniProtKB-KW"/>
</dbReference>
<dbReference type="GO" id="GO:0006508">
    <property type="term" value="P:proteolysis"/>
    <property type="evidence" value="ECO:0007669"/>
    <property type="project" value="InterPro"/>
</dbReference>
<comment type="catalytic activity">
    <reaction evidence="7 9">
        <text>2-(2-carboxy-4-methylthiazol-5-yl)ethyl phosphate + 4-amino-2-methyl-5-(diphosphooxymethyl)pyrimidine + 2 H(+) = thiamine phosphate + CO2 + diphosphate</text>
        <dbReference type="Rhea" id="RHEA:47848"/>
        <dbReference type="ChEBI" id="CHEBI:15378"/>
        <dbReference type="ChEBI" id="CHEBI:16526"/>
        <dbReference type="ChEBI" id="CHEBI:33019"/>
        <dbReference type="ChEBI" id="CHEBI:37575"/>
        <dbReference type="ChEBI" id="CHEBI:57841"/>
        <dbReference type="ChEBI" id="CHEBI:62890"/>
        <dbReference type="EC" id="2.5.1.3"/>
    </reaction>
</comment>
<evidence type="ECO:0000256" key="10">
    <source>
        <dbReference type="RuleBase" id="RU004253"/>
    </source>
</evidence>
<comment type="caution">
    <text evidence="13">The sequence shown here is derived from an EMBL/GenBank/DDBJ whole genome shotgun (WGS) entry which is preliminary data.</text>
</comment>
<dbReference type="GO" id="GO:0008972">
    <property type="term" value="F:phosphomethylpyrimidine kinase activity"/>
    <property type="evidence" value="ECO:0007669"/>
    <property type="project" value="TreeGrafter"/>
</dbReference>
<dbReference type="Proteomes" id="UP000471381">
    <property type="component" value="Unassembled WGS sequence"/>
</dbReference>
<keyword evidence="5 9" id="KW-0784">Thiamine biosynthesis</keyword>
<dbReference type="InterPro" id="IPR034291">
    <property type="entry name" value="TMP_synthase"/>
</dbReference>
<evidence type="ECO:0000256" key="6">
    <source>
        <dbReference type="ARBA" id="ARBA00047334"/>
    </source>
</evidence>
<reference evidence="13 14" key="1">
    <citation type="submission" date="2020-01" db="EMBL/GenBank/DDBJ databases">
        <title>Genomes of bacteria type strains.</title>
        <authorList>
            <person name="Chen J."/>
            <person name="Zhu S."/>
            <person name="Yang J."/>
        </authorList>
    </citation>
    <scope>NUCLEOTIDE SEQUENCE [LARGE SCALE GENOMIC DNA]</scope>
    <source>
        <strain evidence="13 14">LMG 24078</strain>
    </source>
</reference>
<dbReference type="Pfam" id="PF08543">
    <property type="entry name" value="Phos_pyr_kin"/>
    <property type="match status" value="1"/>
</dbReference>
<dbReference type="InterPro" id="IPR029056">
    <property type="entry name" value="Ribokinase-like"/>
</dbReference>
<dbReference type="GO" id="GO:0004190">
    <property type="term" value="F:aspartic-type endopeptidase activity"/>
    <property type="evidence" value="ECO:0007669"/>
    <property type="project" value="InterPro"/>
</dbReference>
<feature type="domain" description="Thiamine phosphate synthase/TenI" evidence="11">
    <location>
        <begin position="354"/>
        <end position="527"/>
    </location>
</feature>
<dbReference type="GO" id="GO:0009229">
    <property type="term" value="P:thiamine diphosphate biosynthetic process"/>
    <property type="evidence" value="ECO:0007669"/>
    <property type="project" value="UniProtKB-UniPathway"/>
</dbReference>
<dbReference type="InterPro" id="IPR013785">
    <property type="entry name" value="Aldolase_TIM"/>
</dbReference>
<dbReference type="Gene3D" id="3.20.20.70">
    <property type="entry name" value="Aldolase class I"/>
    <property type="match status" value="1"/>
</dbReference>
<dbReference type="EC" id="2.5.1.3" evidence="9"/>
<dbReference type="GO" id="GO:0046872">
    <property type="term" value="F:metal ion binding"/>
    <property type="evidence" value="ECO:0007669"/>
    <property type="project" value="UniProtKB-KW"/>
</dbReference>
<evidence type="ECO:0000256" key="2">
    <source>
        <dbReference type="ARBA" id="ARBA00022679"/>
    </source>
</evidence>
<dbReference type="GO" id="GO:0005829">
    <property type="term" value="C:cytosol"/>
    <property type="evidence" value="ECO:0007669"/>
    <property type="project" value="TreeGrafter"/>
</dbReference>
<dbReference type="NCBIfam" id="TIGR00693">
    <property type="entry name" value="thiE"/>
    <property type="match status" value="1"/>
</dbReference>
<dbReference type="AlphaFoldDB" id="A0A6N9TLW8"/>
<keyword evidence="3" id="KW-0479">Metal-binding</keyword>
<dbReference type="PROSITE" id="PS00141">
    <property type="entry name" value="ASP_PROTEASE"/>
    <property type="match status" value="1"/>
</dbReference>
<dbReference type="InterPro" id="IPR022998">
    <property type="entry name" value="ThiamineP_synth_TenI"/>
</dbReference>
<dbReference type="PANTHER" id="PTHR20858">
    <property type="entry name" value="PHOSPHOMETHYLPYRIMIDINE KINASE"/>
    <property type="match status" value="1"/>
</dbReference>
<dbReference type="GO" id="GO:0008902">
    <property type="term" value="F:hydroxymethylpyrimidine kinase activity"/>
    <property type="evidence" value="ECO:0007669"/>
    <property type="project" value="TreeGrafter"/>
</dbReference>
<dbReference type="NCBIfam" id="NF002904">
    <property type="entry name" value="PRK03512.1"/>
    <property type="match status" value="1"/>
</dbReference>
<dbReference type="CDD" id="cd00564">
    <property type="entry name" value="TMP_TenI"/>
    <property type="match status" value="1"/>
</dbReference>
<comment type="catalytic activity">
    <reaction evidence="6 9">
        <text>4-methyl-5-(2-phosphooxyethyl)-thiazole + 4-amino-2-methyl-5-(diphosphooxymethyl)pyrimidine + H(+) = thiamine phosphate + diphosphate</text>
        <dbReference type="Rhea" id="RHEA:22328"/>
        <dbReference type="ChEBI" id="CHEBI:15378"/>
        <dbReference type="ChEBI" id="CHEBI:33019"/>
        <dbReference type="ChEBI" id="CHEBI:37575"/>
        <dbReference type="ChEBI" id="CHEBI:57841"/>
        <dbReference type="ChEBI" id="CHEBI:58296"/>
        <dbReference type="EC" id="2.5.1.3"/>
    </reaction>
</comment>
<evidence type="ECO:0000259" key="11">
    <source>
        <dbReference type="Pfam" id="PF02581"/>
    </source>
</evidence>
<keyword evidence="4" id="KW-0460">Magnesium</keyword>
<evidence type="ECO:0000256" key="5">
    <source>
        <dbReference type="ARBA" id="ARBA00022977"/>
    </source>
</evidence>
<evidence type="ECO:0000313" key="14">
    <source>
        <dbReference type="Proteomes" id="UP000471381"/>
    </source>
</evidence>
<dbReference type="SUPFAM" id="SSF53613">
    <property type="entry name" value="Ribokinase-like"/>
    <property type="match status" value="1"/>
</dbReference>
<evidence type="ECO:0000259" key="12">
    <source>
        <dbReference type="Pfam" id="PF08543"/>
    </source>
</evidence>
<dbReference type="UniPathway" id="UPA00060">
    <property type="reaction ID" value="UER00138"/>
</dbReference>
<keyword evidence="14" id="KW-1185">Reference proteome</keyword>
<evidence type="ECO:0000313" key="13">
    <source>
        <dbReference type="EMBL" id="NDW17135.1"/>
    </source>
</evidence>
<dbReference type="Gene3D" id="3.40.1190.20">
    <property type="match status" value="1"/>
</dbReference>
<evidence type="ECO:0000256" key="3">
    <source>
        <dbReference type="ARBA" id="ARBA00022723"/>
    </source>
</evidence>
<proteinExistence type="inferred from homology"/>